<organism evidence="1">
    <name type="scientific">Anopheles sinensis</name>
    <name type="common">Mosquito</name>
    <dbReference type="NCBI Taxonomy" id="74873"/>
    <lineage>
        <taxon>Eukaryota</taxon>
        <taxon>Metazoa</taxon>
        <taxon>Ecdysozoa</taxon>
        <taxon>Arthropoda</taxon>
        <taxon>Hexapoda</taxon>
        <taxon>Insecta</taxon>
        <taxon>Pterygota</taxon>
        <taxon>Neoptera</taxon>
        <taxon>Endopterygota</taxon>
        <taxon>Diptera</taxon>
        <taxon>Nematocera</taxon>
        <taxon>Culicoidea</taxon>
        <taxon>Culicidae</taxon>
        <taxon>Anophelinae</taxon>
        <taxon>Anopheles</taxon>
    </lineage>
</organism>
<name>A0A084VN86_ANOSI</name>
<gene>
    <name evidence="1" type="ORF">ZHAS_00006919</name>
</gene>
<dbReference type="EMBL" id="ATLV01014727">
    <property type="status" value="NOT_ANNOTATED_CDS"/>
    <property type="molecule type" value="Genomic_DNA"/>
</dbReference>
<dbReference type="VEuPathDB" id="VectorBase:ASIC006919"/>
<keyword evidence="3" id="KW-1185">Reference proteome</keyword>
<reference evidence="2" key="2">
    <citation type="submission" date="2020-05" db="UniProtKB">
        <authorList>
            <consortium name="EnsemblMetazoa"/>
        </authorList>
    </citation>
    <scope>IDENTIFICATION</scope>
</reference>
<evidence type="ECO:0000313" key="1">
    <source>
        <dbReference type="EMBL" id="KFB39430.1"/>
    </source>
</evidence>
<accession>A0A084VN86</accession>
<proteinExistence type="predicted"/>
<dbReference type="EMBL" id="KE524984">
    <property type="protein sequence ID" value="KFB39430.1"/>
    <property type="molecule type" value="Genomic_DNA"/>
</dbReference>
<reference evidence="1 3" key="1">
    <citation type="journal article" date="2014" name="BMC Genomics">
        <title>Genome sequence of Anopheles sinensis provides insight into genetics basis of mosquito competence for malaria parasites.</title>
        <authorList>
            <person name="Zhou D."/>
            <person name="Zhang D."/>
            <person name="Ding G."/>
            <person name="Shi L."/>
            <person name="Hou Q."/>
            <person name="Ye Y."/>
            <person name="Xu Y."/>
            <person name="Zhou H."/>
            <person name="Xiong C."/>
            <person name="Li S."/>
            <person name="Yu J."/>
            <person name="Hong S."/>
            <person name="Yu X."/>
            <person name="Zou P."/>
            <person name="Chen C."/>
            <person name="Chang X."/>
            <person name="Wang W."/>
            <person name="Lv Y."/>
            <person name="Sun Y."/>
            <person name="Ma L."/>
            <person name="Shen B."/>
            <person name="Zhu C."/>
        </authorList>
    </citation>
    <scope>NUCLEOTIDE SEQUENCE [LARGE SCALE GENOMIC DNA]</scope>
</reference>
<dbReference type="Proteomes" id="UP000030765">
    <property type="component" value="Unassembled WGS sequence"/>
</dbReference>
<evidence type="ECO:0000313" key="3">
    <source>
        <dbReference type="Proteomes" id="UP000030765"/>
    </source>
</evidence>
<evidence type="ECO:0000313" key="2">
    <source>
        <dbReference type="EnsemblMetazoa" id="ASIC006919-PA"/>
    </source>
</evidence>
<protein>
    <submittedName>
        <fullName evidence="1 2">Diaminopimelate decarboxylas (DAP decarboxylase)</fullName>
    </submittedName>
</protein>
<sequence length="96" mass="10946">MIPRFLPFRFFRPSQFRPRHFLRVVEPMGNYGKKMSTPVMDHGRSLTDVAHFPQMEGCATGRSAEKAGEYNLWNFGGIGLCTPDTFAYELSAIFPL</sequence>
<dbReference type="AlphaFoldDB" id="A0A084VN86"/>
<dbReference type="EnsemblMetazoa" id="ASIC006919-RA">
    <property type="protein sequence ID" value="ASIC006919-PA"/>
    <property type="gene ID" value="ASIC006919"/>
</dbReference>